<name>A0A7M7M4H7_APIME</name>
<dbReference type="RefSeq" id="XP_016768182.1">
    <property type="nucleotide sequence ID" value="XM_016912693.2"/>
</dbReference>
<reference evidence="2" key="1">
    <citation type="submission" date="2021-01" db="UniProtKB">
        <authorList>
            <consortium name="EnsemblMetazoa"/>
        </authorList>
    </citation>
    <scope>IDENTIFICATION</scope>
    <source>
        <strain evidence="2">DH4</strain>
    </source>
</reference>
<dbReference type="Gene3D" id="3.40.50.1820">
    <property type="entry name" value="alpha/beta hydrolase"/>
    <property type="match status" value="1"/>
</dbReference>
<evidence type="ECO:0000313" key="3">
    <source>
        <dbReference type="Proteomes" id="UP000005203"/>
    </source>
</evidence>
<sequence length="447" mass="50146">MIKNIRGNSRPKTWCSNEDYRSKDGDGISMSATSGSWNCKSGKEIEGMVYLGTRVIRQGDIFVLEPSRMAVVDSKHPSTMPSDSMDDIELKNIQLQFPPLRCLSRDDSSVREERVETDKGSILVAVQGNRAKPAILTYHDLGLNYISSFQAFFNYIDMRVLLENFCVYHVNAPGQEEGAPTLPEDYIYPSMDELAEHLLFVLSHFGLKSVIGFGVGAGANILARFALAHPEKVNALCLINCVSTQAGWIEWGYQKLNVRHLRSQGMTQGVLDYLMWHHFGRGTEERNHDLVQVYKNYFERRVNPTNLALLIDSYVRRTDLNITRELDPTRKKEGLTLGVPVMNITGALSPHVDDTVTLNGRLDPMNSSWMKISDCGMVLEEQPGKVSEAFRLFLQGEGYVAPLSPLKMADYRLASLEGLNHVCSKKIDWPTATIHITENPISEAVVC</sequence>
<evidence type="ECO:0000313" key="4">
    <source>
        <dbReference type="RefSeq" id="XP_016768182.1"/>
    </source>
</evidence>
<dbReference type="AlphaFoldDB" id="A0A7M7M4H7"/>
<dbReference type="PANTHER" id="PTHR11034">
    <property type="entry name" value="N-MYC DOWNSTREAM REGULATED"/>
    <property type="match status" value="1"/>
</dbReference>
<dbReference type="OrthoDB" id="741027at2759"/>
<dbReference type="InterPro" id="IPR029058">
    <property type="entry name" value="AB_hydrolase_fold"/>
</dbReference>
<dbReference type="Proteomes" id="UP000005203">
    <property type="component" value="Linkage group LG6"/>
</dbReference>
<evidence type="ECO:0000256" key="1">
    <source>
        <dbReference type="ARBA" id="ARBA00005598"/>
    </source>
</evidence>
<organism evidence="2">
    <name type="scientific">Apis mellifera</name>
    <name type="common">Honeybee</name>
    <dbReference type="NCBI Taxonomy" id="7460"/>
    <lineage>
        <taxon>Eukaryota</taxon>
        <taxon>Metazoa</taxon>
        <taxon>Ecdysozoa</taxon>
        <taxon>Arthropoda</taxon>
        <taxon>Hexapoda</taxon>
        <taxon>Insecta</taxon>
        <taxon>Pterygota</taxon>
        <taxon>Neoptera</taxon>
        <taxon>Endopterygota</taxon>
        <taxon>Hymenoptera</taxon>
        <taxon>Apocrita</taxon>
        <taxon>Aculeata</taxon>
        <taxon>Apoidea</taxon>
        <taxon>Anthophila</taxon>
        <taxon>Apidae</taxon>
        <taxon>Apis</taxon>
    </lineage>
</organism>
<proteinExistence type="inferred from homology"/>
<dbReference type="Pfam" id="PF03096">
    <property type="entry name" value="Ndr"/>
    <property type="match status" value="1"/>
</dbReference>
<dbReference type="CTD" id="37451"/>
<accession>A0A8B7KJV4</accession>
<dbReference type="GeneID" id="413005"/>
<dbReference type="InterPro" id="IPR004142">
    <property type="entry name" value="NDRG"/>
</dbReference>
<keyword evidence="3" id="KW-1185">Reference proteome</keyword>
<dbReference type="EnsemblMetazoa" id="XM_016912693">
    <property type="protein sequence ID" value="XP_016768182"/>
    <property type="gene ID" value="LOC413005"/>
</dbReference>
<gene>
    <name evidence="4" type="primary">LOC413005</name>
</gene>
<dbReference type="SUPFAM" id="SSF53474">
    <property type="entry name" value="alpha/beta-Hydrolases"/>
    <property type="match status" value="1"/>
</dbReference>
<protein>
    <submittedName>
        <fullName evidence="4">Protein NDRG3 isoform X2</fullName>
    </submittedName>
</protein>
<comment type="similarity">
    <text evidence="1">Belongs to the NDRG family.</text>
</comment>
<reference evidence="4" key="2">
    <citation type="submission" date="2025-04" db="UniProtKB">
        <authorList>
            <consortium name="RefSeq"/>
        </authorList>
    </citation>
    <scope>IDENTIFICATION</scope>
    <source>
        <strain evidence="4">DH4</strain>
        <tissue evidence="4">Whole body</tissue>
    </source>
</reference>
<dbReference type="FunFam" id="3.40.50.1820:FF:000047">
    <property type="entry name" value="protein NDRG3 isoform X8"/>
    <property type="match status" value="1"/>
</dbReference>
<accession>A0A7M7M4H7</accession>
<evidence type="ECO:0000313" key="2">
    <source>
        <dbReference type="EnsemblMetazoa" id="XP_016768182"/>
    </source>
</evidence>